<evidence type="ECO:0000313" key="2">
    <source>
        <dbReference type="Proteomes" id="UP000308197"/>
    </source>
</evidence>
<reference evidence="1 2" key="1">
    <citation type="journal article" date="2019" name="Nat. Ecol. Evol.">
        <title>Megaphylogeny resolves global patterns of mushroom evolution.</title>
        <authorList>
            <person name="Varga T."/>
            <person name="Krizsan K."/>
            <person name="Foldi C."/>
            <person name="Dima B."/>
            <person name="Sanchez-Garcia M."/>
            <person name="Sanchez-Ramirez S."/>
            <person name="Szollosi G.J."/>
            <person name="Szarkandi J.G."/>
            <person name="Papp V."/>
            <person name="Albert L."/>
            <person name="Andreopoulos W."/>
            <person name="Angelini C."/>
            <person name="Antonin V."/>
            <person name="Barry K.W."/>
            <person name="Bougher N.L."/>
            <person name="Buchanan P."/>
            <person name="Buyck B."/>
            <person name="Bense V."/>
            <person name="Catcheside P."/>
            <person name="Chovatia M."/>
            <person name="Cooper J."/>
            <person name="Damon W."/>
            <person name="Desjardin D."/>
            <person name="Finy P."/>
            <person name="Geml J."/>
            <person name="Haridas S."/>
            <person name="Hughes K."/>
            <person name="Justo A."/>
            <person name="Karasinski D."/>
            <person name="Kautmanova I."/>
            <person name="Kiss B."/>
            <person name="Kocsube S."/>
            <person name="Kotiranta H."/>
            <person name="LaButti K.M."/>
            <person name="Lechner B.E."/>
            <person name="Liimatainen K."/>
            <person name="Lipzen A."/>
            <person name="Lukacs Z."/>
            <person name="Mihaltcheva S."/>
            <person name="Morgado L.N."/>
            <person name="Niskanen T."/>
            <person name="Noordeloos M.E."/>
            <person name="Ohm R.A."/>
            <person name="Ortiz-Santana B."/>
            <person name="Ovrebo C."/>
            <person name="Racz N."/>
            <person name="Riley R."/>
            <person name="Savchenko A."/>
            <person name="Shiryaev A."/>
            <person name="Soop K."/>
            <person name="Spirin V."/>
            <person name="Szebenyi C."/>
            <person name="Tomsovsky M."/>
            <person name="Tulloss R.E."/>
            <person name="Uehling J."/>
            <person name="Grigoriev I.V."/>
            <person name="Vagvolgyi C."/>
            <person name="Papp T."/>
            <person name="Martin F.M."/>
            <person name="Miettinen O."/>
            <person name="Hibbett D.S."/>
            <person name="Nagy L.G."/>
        </authorList>
    </citation>
    <scope>NUCLEOTIDE SEQUENCE [LARGE SCALE GENOMIC DNA]</scope>
    <source>
        <strain evidence="1 2">HHB13444</strain>
    </source>
</reference>
<dbReference type="EMBL" id="ML211810">
    <property type="protein sequence ID" value="TFK80270.1"/>
    <property type="molecule type" value="Genomic_DNA"/>
</dbReference>
<dbReference type="Proteomes" id="UP000308197">
    <property type="component" value="Unassembled WGS sequence"/>
</dbReference>
<proteinExistence type="predicted"/>
<dbReference type="AlphaFoldDB" id="A0A5C3NW84"/>
<accession>A0A5C3NW84</accession>
<dbReference type="InParanoid" id="A0A5C3NW84"/>
<protein>
    <submittedName>
        <fullName evidence="1">Uncharacterized protein</fullName>
    </submittedName>
</protein>
<evidence type="ECO:0000313" key="1">
    <source>
        <dbReference type="EMBL" id="TFK80270.1"/>
    </source>
</evidence>
<sequence>MGTGPGRCQGCAPPPLEPRCPALALVLVRSLRRRLSCALARPALALALALDCTRRTSLHRPLDAPGSPSAPISFAPHMPNTRGCSCPSRSIDPAGLRSSSRLSPRPALLILSASGLLVHAAEAVHATSRAKPFPVSYLIVDLRLTRSAMYVHVNCMRLTHCQSVRTECASANICDQVSLLRPGTVRRIQASLWTSALHASSETLPLRRHEYDDTRSFQAVVLHSSHNAVNPPCHLRSMRTRFAASRRCADDALLCHITHTSRHAACSHDRSTKYVHT</sequence>
<organism evidence="1 2">
    <name type="scientific">Polyporus arcularius HHB13444</name>
    <dbReference type="NCBI Taxonomy" id="1314778"/>
    <lineage>
        <taxon>Eukaryota</taxon>
        <taxon>Fungi</taxon>
        <taxon>Dikarya</taxon>
        <taxon>Basidiomycota</taxon>
        <taxon>Agaricomycotina</taxon>
        <taxon>Agaricomycetes</taxon>
        <taxon>Polyporales</taxon>
        <taxon>Polyporaceae</taxon>
        <taxon>Polyporus</taxon>
    </lineage>
</organism>
<name>A0A5C3NW84_9APHY</name>
<keyword evidence="2" id="KW-1185">Reference proteome</keyword>
<gene>
    <name evidence="1" type="ORF">K466DRAFT_387901</name>
</gene>